<evidence type="ECO:0000256" key="5">
    <source>
        <dbReference type="ARBA" id="ARBA00023163"/>
    </source>
</evidence>
<dbReference type="InterPro" id="IPR036390">
    <property type="entry name" value="WH_DNA-bd_sf"/>
</dbReference>
<gene>
    <name evidence="9" type="ORF">BCR42DRAFT_293224</name>
</gene>
<dbReference type="Proteomes" id="UP000193560">
    <property type="component" value="Unassembled WGS sequence"/>
</dbReference>
<keyword evidence="3" id="KW-0805">Transcription regulation</keyword>
<dbReference type="AlphaFoldDB" id="A0A1X2IC13"/>
<comment type="subcellular location">
    <subcellularLocation>
        <location evidence="1">Nucleus</location>
    </subcellularLocation>
</comment>
<dbReference type="PANTHER" id="PTHR10015:SF427">
    <property type="entry name" value="HEAT SHOCK FACTOR PROTEIN"/>
    <property type="match status" value="1"/>
</dbReference>
<dbReference type="InterPro" id="IPR036388">
    <property type="entry name" value="WH-like_DNA-bd_sf"/>
</dbReference>
<evidence type="ECO:0000256" key="3">
    <source>
        <dbReference type="ARBA" id="ARBA00023015"/>
    </source>
</evidence>
<accession>A0A1X2IC13</accession>
<comment type="caution">
    <text evidence="9">The sequence shown here is derived from an EMBL/GenBank/DDBJ whole genome shotgun (WGS) entry which is preliminary data.</text>
</comment>
<evidence type="ECO:0000313" key="10">
    <source>
        <dbReference type="Proteomes" id="UP000193560"/>
    </source>
</evidence>
<feature type="non-terminal residue" evidence="9">
    <location>
        <position position="93"/>
    </location>
</feature>
<name>A0A1X2IC13_9FUNG</name>
<protein>
    <submittedName>
        <fullName evidence="9">DNA-binding domain of heat shock transcription factor</fullName>
    </submittedName>
</protein>
<proteinExistence type="inferred from homology"/>
<evidence type="ECO:0000259" key="8">
    <source>
        <dbReference type="SMART" id="SM00415"/>
    </source>
</evidence>
<evidence type="ECO:0000256" key="7">
    <source>
        <dbReference type="RuleBase" id="RU004020"/>
    </source>
</evidence>
<feature type="domain" description="HSF-type DNA-binding" evidence="8">
    <location>
        <begin position="1"/>
        <end position="93"/>
    </location>
</feature>
<keyword evidence="5" id="KW-0804">Transcription</keyword>
<keyword evidence="6" id="KW-0539">Nucleus</keyword>
<keyword evidence="4 9" id="KW-0238">DNA-binding</keyword>
<dbReference type="FunFam" id="1.10.10.10:FF:000027">
    <property type="entry name" value="Heat shock transcription factor 1"/>
    <property type="match status" value="1"/>
</dbReference>
<evidence type="ECO:0000313" key="9">
    <source>
        <dbReference type="EMBL" id="ORZ13478.1"/>
    </source>
</evidence>
<dbReference type="GO" id="GO:0003700">
    <property type="term" value="F:DNA-binding transcription factor activity"/>
    <property type="evidence" value="ECO:0007669"/>
    <property type="project" value="InterPro"/>
</dbReference>
<dbReference type="PRINTS" id="PR00056">
    <property type="entry name" value="HSFDOMAIN"/>
</dbReference>
<dbReference type="SUPFAM" id="SSF46785">
    <property type="entry name" value="Winged helix' DNA-binding domain"/>
    <property type="match status" value="1"/>
</dbReference>
<dbReference type="InterPro" id="IPR000232">
    <property type="entry name" value="HSF_DNA-bd"/>
</dbReference>
<evidence type="ECO:0000256" key="2">
    <source>
        <dbReference type="ARBA" id="ARBA00006403"/>
    </source>
</evidence>
<organism evidence="9 10">
    <name type="scientific">Absidia repens</name>
    <dbReference type="NCBI Taxonomy" id="90262"/>
    <lineage>
        <taxon>Eukaryota</taxon>
        <taxon>Fungi</taxon>
        <taxon>Fungi incertae sedis</taxon>
        <taxon>Mucoromycota</taxon>
        <taxon>Mucoromycotina</taxon>
        <taxon>Mucoromycetes</taxon>
        <taxon>Mucorales</taxon>
        <taxon>Cunninghamellaceae</taxon>
        <taxon>Absidia</taxon>
    </lineage>
</organism>
<keyword evidence="9" id="KW-0346">Stress response</keyword>
<evidence type="ECO:0000256" key="6">
    <source>
        <dbReference type="ARBA" id="ARBA00023242"/>
    </source>
</evidence>
<dbReference type="Pfam" id="PF00447">
    <property type="entry name" value="HSF_DNA-bind"/>
    <property type="match status" value="1"/>
</dbReference>
<dbReference type="GO" id="GO:0043565">
    <property type="term" value="F:sequence-specific DNA binding"/>
    <property type="evidence" value="ECO:0007669"/>
    <property type="project" value="InterPro"/>
</dbReference>
<reference evidence="9 10" key="1">
    <citation type="submission" date="2016-07" db="EMBL/GenBank/DDBJ databases">
        <title>Pervasive Adenine N6-methylation of Active Genes in Fungi.</title>
        <authorList>
            <consortium name="DOE Joint Genome Institute"/>
            <person name="Mondo S.J."/>
            <person name="Dannebaum R.O."/>
            <person name="Kuo R.C."/>
            <person name="Labutti K."/>
            <person name="Haridas S."/>
            <person name="Kuo A."/>
            <person name="Salamov A."/>
            <person name="Ahrendt S.R."/>
            <person name="Lipzen A."/>
            <person name="Sullivan W."/>
            <person name="Andreopoulos W.B."/>
            <person name="Clum A."/>
            <person name="Lindquist E."/>
            <person name="Daum C."/>
            <person name="Ramamoorthy G.K."/>
            <person name="Gryganskyi A."/>
            <person name="Culley D."/>
            <person name="Magnuson J.K."/>
            <person name="James T.Y."/>
            <person name="O'Malley M.A."/>
            <person name="Stajich J.E."/>
            <person name="Spatafora J.W."/>
            <person name="Visel A."/>
            <person name="Grigoriev I.V."/>
        </authorList>
    </citation>
    <scope>NUCLEOTIDE SEQUENCE [LARGE SCALE GENOMIC DNA]</scope>
    <source>
        <strain evidence="9 10">NRRL 1336</strain>
    </source>
</reference>
<comment type="similarity">
    <text evidence="2 7">Belongs to the HSF family.</text>
</comment>
<dbReference type="Gene3D" id="1.10.10.10">
    <property type="entry name" value="Winged helix-like DNA-binding domain superfamily/Winged helix DNA-binding domain"/>
    <property type="match status" value="1"/>
</dbReference>
<dbReference type="STRING" id="90262.A0A1X2IC13"/>
<dbReference type="EMBL" id="MCGE01000016">
    <property type="protein sequence ID" value="ORZ13478.1"/>
    <property type="molecule type" value="Genomic_DNA"/>
</dbReference>
<feature type="non-terminal residue" evidence="9">
    <location>
        <position position="1"/>
    </location>
</feature>
<sequence length="93" mass="11259">RMLEDDTQDLICWSSNGDYFSVYNSALFSKQVLPQYFKHNNWQSFVRQLNMYGFSKINEMIHSNLTYDNQAWDFKHPHFKRGDFQSLILVKRK</sequence>
<dbReference type="OrthoDB" id="60033at2759"/>
<evidence type="ECO:0000256" key="1">
    <source>
        <dbReference type="ARBA" id="ARBA00004123"/>
    </source>
</evidence>
<evidence type="ECO:0000256" key="4">
    <source>
        <dbReference type="ARBA" id="ARBA00023125"/>
    </source>
</evidence>
<dbReference type="GO" id="GO:0005634">
    <property type="term" value="C:nucleus"/>
    <property type="evidence" value="ECO:0007669"/>
    <property type="project" value="UniProtKB-SubCell"/>
</dbReference>
<dbReference type="SMART" id="SM00415">
    <property type="entry name" value="HSF"/>
    <property type="match status" value="1"/>
</dbReference>
<dbReference type="PANTHER" id="PTHR10015">
    <property type="entry name" value="HEAT SHOCK TRANSCRIPTION FACTOR"/>
    <property type="match status" value="1"/>
</dbReference>
<keyword evidence="10" id="KW-1185">Reference proteome</keyword>